<dbReference type="InterPro" id="IPR020449">
    <property type="entry name" value="Tscrpt_reg_AraC-type_HTH"/>
</dbReference>
<dbReference type="PRINTS" id="PR00032">
    <property type="entry name" value="HTHARAC"/>
</dbReference>
<name>A0A1G6L2U4_NIADE</name>
<gene>
    <name evidence="5" type="ORF">SAMN04487894_102196</name>
</gene>
<sequence>MKPVNTSSAQKKKEGFEGQLACILPQVKVRFCAQHVFCKNLYITDMGYYPLAAHHERERPKGCTQYILIHCVKGKGWYSIANKRYEVKSNEFFIIPPGTAHYYGAHEKDPWSIYWLHFCGADAGFYYQLLTKIQGKAPVSAAVSTSRHLIFYDILQHLELPDNADNLIYGCSCVHAYLSSFLNTQIKLSVNENDVIQQCITFMKQNLDKPLRLDEISAAVGLSSSHLSSLFKKQVKSSPIHLFTSLKIQKACQMLMDRSHNIKTISYSLGYEDQYHFSRVFKKIMGISPKHFKNK</sequence>
<dbReference type="InterPro" id="IPR037923">
    <property type="entry name" value="HTH-like"/>
</dbReference>
<dbReference type="SUPFAM" id="SSF51215">
    <property type="entry name" value="Regulatory protein AraC"/>
    <property type="match status" value="1"/>
</dbReference>
<dbReference type="GO" id="GO:0043565">
    <property type="term" value="F:sequence-specific DNA binding"/>
    <property type="evidence" value="ECO:0007669"/>
    <property type="project" value="InterPro"/>
</dbReference>
<organism evidence="5 6">
    <name type="scientific">Niabella drilacis (strain DSM 25811 / CCM 8410 / CCUG 62505 / LMG 26954 / E90)</name>
    <dbReference type="NCBI Taxonomy" id="1285928"/>
    <lineage>
        <taxon>Bacteria</taxon>
        <taxon>Pseudomonadati</taxon>
        <taxon>Bacteroidota</taxon>
        <taxon>Chitinophagia</taxon>
        <taxon>Chitinophagales</taxon>
        <taxon>Chitinophagaceae</taxon>
        <taxon>Niabella</taxon>
    </lineage>
</organism>
<evidence type="ECO:0000256" key="3">
    <source>
        <dbReference type="ARBA" id="ARBA00023163"/>
    </source>
</evidence>
<evidence type="ECO:0000313" key="6">
    <source>
        <dbReference type="Proteomes" id="UP000198757"/>
    </source>
</evidence>
<dbReference type="PROSITE" id="PS00041">
    <property type="entry name" value="HTH_ARAC_FAMILY_1"/>
    <property type="match status" value="1"/>
</dbReference>
<keyword evidence="2 5" id="KW-0238">DNA-binding</keyword>
<evidence type="ECO:0000313" key="5">
    <source>
        <dbReference type="EMBL" id="SDC37494.1"/>
    </source>
</evidence>
<dbReference type="OrthoDB" id="9813413at2"/>
<dbReference type="InterPro" id="IPR018060">
    <property type="entry name" value="HTH_AraC"/>
</dbReference>
<evidence type="ECO:0000259" key="4">
    <source>
        <dbReference type="PROSITE" id="PS01124"/>
    </source>
</evidence>
<dbReference type="GO" id="GO:0003700">
    <property type="term" value="F:DNA-binding transcription factor activity"/>
    <property type="evidence" value="ECO:0007669"/>
    <property type="project" value="InterPro"/>
</dbReference>
<dbReference type="Gene3D" id="2.60.120.280">
    <property type="entry name" value="Regulatory protein AraC"/>
    <property type="match status" value="1"/>
</dbReference>
<evidence type="ECO:0000256" key="1">
    <source>
        <dbReference type="ARBA" id="ARBA00023015"/>
    </source>
</evidence>
<dbReference type="PROSITE" id="PS01124">
    <property type="entry name" value="HTH_ARAC_FAMILY_2"/>
    <property type="match status" value="1"/>
</dbReference>
<reference evidence="6" key="1">
    <citation type="submission" date="2016-10" db="EMBL/GenBank/DDBJ databases">
        <authorList>
            <person name="Varghese N."/>
            <person name="Submissions S."/>
        </authorList>
    </citation>
    <scope>NUCLEOTIDE SEQUENCE [LARGE SCALE GENOMIC DNA]</scope>
    <source>
        <strain evidence="6">DSM 25811 / CCM 8410 / LMG 26954 / E90</strain>
    </source>
</reference>
<dbReference type="STRING" id="1285928.SAMN04487894_102196"/>
<dbReference type="PANTHER" id="PTHR43280:SF30">
    <property type="entry name" value="MMSAB OPERON REGULATORY PROTEIN"/>
    <property type="match status" value="1"/>
</dbReference>
<dbReference type="Pfam" id="PF12833">
    <property type="entry name" value="HTH_18"/>
    <property type="match status" value="1"/>
</dbReference>
<dbReference type="Proteomes" id="UP000198757">
    <property type="component" value="Unassembled WGS sequence"/>
</dbReference>
<keyword evidence="6" id="KW-1185">Reference proteome</keyword>
<feature type="domain" description="HTH araC/xylS-type" evidence="4">
    <location>
        <begin position="197"/>
        <end position="295"/>
    </location>
</feature>
<proteinExistence type="predicted"/>
<dbReference type="RefSeq" id="WP_090388827.1">
    <property type="nucleotide sequence ID" value="NZ_FMZO01000002.1"/>
</dbReference>
<dbReference type="EMBL" id="FMZO01000002">
    <property type="protein sequence ID" value="SDC37494.1"/>
    <property type="molecule type" value="Genomic_DNA"/>
</dbReference>
<evidence type="ECO:0000256" key="2">
    <source>
        <dbReference type="ARBA" id="ARBA00023125"/>
    </source>
</evidence>
<accession>A0A1G6L2U4</accession>
<dbReference type="Gene3D" id="1.10.10.60">
    <property type="entry name" value="Homeodomain-like"/>
    <property type="match status" value="2"/>
</dbReference>
<dbReference type="InterPro" id="IPR018062">
    <property type="entry name" value="HTH_AraC-typ_CS"/>
</dbReference>
<protein>
    <submittedName>
        <fullName evidence="5">AraC-type DNA-binding protein</fullName>
    </submittedName>
</protein>
<keyword evidence="1" id="KW-0805">Transcription regulation</keyword>
<dbReference type="PANTHER" id="PTHR43280">
    <property type="entry name" value="ARAC-FAMILY TRANSCRIPTIONAL REGULATOR"/>
    <property type="match status" value="1"/>
</dbReference>
<dbReference type="InterPro" id="IPR009057">
    <property type="entry name" value="Homeodomain-like_sf"/>
</dbReference>
<dbReference type="AlphaFoldDB" id="A0A1G6L2U4"/>
<dbReference type="SUPFAM" id="SSF46689">
    <property type="entry name" value="Homeodomain-like"/>
    <property type="match status" value="2"/>
</dbReference>
<dbReference type="CDD" id="cd06986">
    <property type="entry name" value="cupin_MmsR-like_N"/>
    <property type="match status" value="1"/>
</dbReference>
<dbReference type="SMART" id="SM00342">
    <property type="entry name" value="HTH_ARAC"/>
    <property type="match status" value="1"/>
</dbReference>
<dbReference type="Pfam" id="PF02311">
    <property type="entry name" value="AraC_binding"/>
    <property type="match status" value="1"/>
</dbReference>
<dbReference type="InterPro" id="IPR003313">
    <property type="entry name" value="AraC-bd"/>
</dbReference>
<keyword evidence="3" id="KW-0804">Transcription</keyword>